<dbReference type="STRING" id="4540.A0A3L6PK53"/>
<accession>A0A3L6PK53</accession>
<evidence type="ECO:0000313" key="4">
    <source>
        <dbReference type="Proteomes" id="UP000275267"/>
    </source>
</evidence>
<keyword evidence="1" id="KW-0732">Signal</keyword>
<comment type="caution">
    <text evidence="3">The sequence shown here is derived from an EMBL/GenBank/DDBJ whole genome shotgun (WGS) entry which is preliminary data.</text>
</comment>
<dbReference type="PANTHER" id="PTHR11480">
    <property type="entry name" value="SAPOSIN-RELATED"/>
    <property type="match status" value="1"/>
</dbReference>
<organism evidence="3 4">
    <name type="scientific">Panicum miliaceum</name>
    <name type="common">Proso millet</name>
    <name type="synonym">Broomcorn millet</name>
    <dbReference type="NCBI Taxonomy" id="4540"/>
    <lineage>
        <taxon>Eukaryota</taxon>
        <taxon>Viridiplantae</taxon>
        <taxon>Streptophyta</taxon>
        <taxon>Embryophyta</taxon>
        <taxon>Tracheophyta</taxon>
        <taxon>Spermatophyta</taxon>
        <taxon>Magnoliopsida</taxon>
        <taxon>Liliopsida</taxon>
        <taxon>Poales</taxon>
        <taxon>Poaceae</taxon>
        <taxon>PACMAD clade</taxon>
        <taxon>Panicoideae</taxon>
        <taxon>Panicodae</taxon>
        <taxon>Paniceae</taxon>
        <taxon>Panicinae</taxon>
        <taxon>Panicum</taxon>
        <taxon>Panicum sect. Panicum</taxon>
    </lineage>
</organism>
<dbReference type="Pfam" id="PF05184">
    <property type="entry name" value="SapB_1"/>
    <property type="match status" value="1"/>
</dbReference>
<dbReference type="InterPro" id="IPR007856">
    <property type="entry name" value="SapB_1"/>
</dbReference>
<dbReference type="Gene3D" id="1.10.225.10">
    <property type="entry name" value="Saposin-like"/>
    <property type="match status" value="1"/>
</dbReference>
<feature type="signal peptide" evidence="1">
    <location>
        <begin position="1"/>
        <end position="23"/>
    </location>
</feature>
<name>A0A3L6PK53_PANMI</name>
<dbReference type="AlphaFoldDB" id="A0A3L6PK53"/>
<gene>
    <name evidence="3" type="ORF">C2845_PM18G13750</name>
</gene>
<dbReference type="GO" id="GO:0006629">
    <property type="term" value="P:lipid metabolic process"/>
    <property type="evidence" value="ECO:0007669"/>
    <property type="project" value="InterPro"/>
</dbReference>
<dbReference type="PANTHER" id="PTHR11480:SF90">
    <property type="entry name" value="OS12G0112200 PROTEIN"/>
    <property type="match status" value="1"/>
</dbReference>
<reference evidence="4" key="1">
    <citation type="journal article" date="2019" name="Nat. Commun.">
        <title>The genome of broomcorn millet.</title>
        <authorList>
            <person name="Zou C."/>
            <person name="Miki D."/>
            <person name="Li D."/>
            <person name="Tang Q."/>
            <person name="Xiao L."/>
            <person name="Rajput S."/>
            <person name="Deng P."/>
            <person name="Jia W."/>
            <person name="Huang R."/>
            <person name="Zhang M."/>
            <person name="Sun Y."/>
            <person name="Hu J."/>
            <person name="Fu X."/>
            <person name="Schnable P.S."/>
            <person name="Li F."/>
            <person name="Zhang H."/>
            <person name="Feng B."/>
            <person name="Zhu X."/>
            <person name="Liu R."/>
            <person name="Schnable J.C."/>
            <person name="Zhu J.-K."/>
            <person name="Zhang H."/>
        </authorList>
    </citation>
    <scope>NUCLEOTIDE SEQUENCE [LARGE SCALE GENOMIC DNA]</scope>
</reference>
<evidence type="ECO:0000313" key="3">
    <source>
        <dbReference type="EMBL" id="RLM58532.1"/>
    </source>
</evidence>
<evidence type="ECO:0000259" key="2">
    <source>
        <dbReference type="Pfam" id="PF05184"/>
    </source>
</evidence>
<evidence type="ECO:0000256" key="1">
    <source>
        <dbReference type="SAM" id="SignalP"/>
    </source>
</evidence>
<keyword evidence="4" id="KW-1185">Reference proteome</keyword>
<dbReference type="Proteomes" id="UP000275267">
    <property type="component" value="Unassembled WGS sequence"/>
</dbReference>
<sequence length="219" mass="24654">MGSKAPLFLLLLLLLVVSVPAQAKDAEFMDSYATILFSKITEINPKEFCKQYGLCRDIALFSGVTSDNTCVFCHHLLDEIVSKLKDPDAEFEIIQILIKECNKIEGHVQQASCLVHLFNIRTFSTCSTCWGMFGLLLKLPSSSQAKFWSPNWCPCSGHQNVLRWPKERATFQNLAWLPKAYVGTKSNLFDPRMVWANISFVLAVQETGPAIHSSHPGEW</sequence>
<dbReference type="InterPro" id="IPR051428">
    <property type="entry name" value="Sphingo_Act-Surfact_Prot"/>
</dbReference>
<dbReference type="EMBL" id="PQIB02000017">
    <property type="protein sequence ID" value="RLM58532.1"/>
    <property type="molecule type" value="Genomic_DNA"/>
</dbReference>
<proteinExistence type="predicted"/>
<dbReference type="InterPro" id="IPR011001">
    <property type="entry name" value="Saposin-like"/>
</dbReference>
<feature type="chain" id="PRO_5018045177" evidence="1">
    <location>
        <begin position="24"/>
        <end position="219"/>
    </location>
</feature>
<protein>
    <submittedName>
        <fullName evidence="3">Prosaposin-like</fullName>
    </submittedName>
</protein>
<dbReference type="OrthoDB" id="69496at2759"/>
<dbReference type="SUPFAM" id="SSF47862">
    <property type="entry name" value="Saposin"/>
    <property type="match status" value="1"/>
</dbReference>
<feature type="domain" description="Saposin-like type B region 1" evidence="2">
    <location>
        <begin position="69"/>
        <end position="104"/>
    </location>
</feature>